<evidence type="ECO:0000313" key="2">
    <source>
        <dbReference type="Proteomes" id="UP001497700"/>
    </source>
</evidence>
<reference evidence="1 2" key="1">
    <citation type="journal article" date="2022" name="New Phytol.">
        <title>Ecological generalism drives hyperdiversity of secondary metabolite gene clusters in xylarialean endophytes.</title>
        <authorList>
            <person name="Franco M.E.E."/>
            <person name="Wisecaver J.H."/>
            <person name="Arnold A.E."/>
            <person name="Ju Y.M."/>
            <person name="Slot J.C."/>
            <person name="Ahrendt S."/>
            <person name="Moore L.P."/>
            <person name="Eastman K.E."/>
            <person name="Scott K."/>
            <person name="Konkel Z."/>
            <person name="Mondo S.J."/>
            <person name="Kuo A."/>
            <person name="Hayes R.D."/>
            <person name="Haridas S."/>
            <person name="Andreopoulos B."/>
            <person name="Riley R."/>
            <person name="LaButti K."/>
            <person name="Pangilinan J."/>
            <person name="Lipzen A."/>
            <person name="Amirebrahimi M."/>
            <person name="Yan J."/>
            <person name="Adam C."/>
            <person name="Keymanesh K."/>
            <person name="Ng V."/>
            <person name="Louie K."/>
            <person name="Northen T."/>
            <person name="Drula E."/>
            <person name="Henrissat B."/>
            <person name="Hsieh H.M."/>
            <person name="Youens-Clark K."/>
            <person name="Lutzoni F."/>
            <person name="Miadlikowska J."/>
            <person name="Eastwood D.C."/>
            <person name="Hamelin R.C."/>
            <person name="Grigoriev I.V."/>
            <person name="U'Ren J.M."/>
        </authorList>
    </citation>
    <scope>NUCLEOTIDE SEQUENCE [LARGE SCALE GENOMIC DNA]</scope>
    <source>
        <strain evidence="1 2">CBS 119005</strain>
    </source>
</reference>
<sequence>MDNNSMCGPSNAAKGLTRFMQQDWSLQRDRLTAPSGAQDVTQSFRDLRLDQNTEFSRFQHQNTALPALLPAPLPAPLRQHPRNESLYPKIDLLETDPQVWAGQFSRWRPNDPTQRPVAPIYNPRPSPIATTAVPAVAPATYNNEARLSHFPTYAAHQVPQAHQAGSYLGPSHTPFRNNVASTLSFQDSRTHLPDNSNVDVDFDFDNELRAWCTANSPEAEVQVNEFLGDEAILKGEITMDNRLMAAINAQRLADVTEILIEQKLTSQTKESLRAQRQADAEALDDSELAMAAQQILDSVSDNDSAKFRESSFMQLMRRIASKDLVVRHNDLVDTPRASAADAGPDKIVPRHATVEDAASPLNTEGN</sequence>
<proteinExistence type="predicted"/>
<organism evidence="1 2">
    <name type="scientific">Hypoxylon rubiginosum</name>
    <dbReference type="NCBI Taxonomy" id="110542"/>
    <lineage>
        <taxon>Eukaryota</taxon>
        <taxon>Fungi</taxon>
        <taxon>Dikarya</taxon>
        <taxon>Ascomycota</taxon>
        <taxon>Pezizomycotina</taxon>
        <taxon>Sordariomycetes</taxon>
        <taxon>Xylariomycetidae</taxon>
        <taxon>Xylariales</taxon>
        <taxon>Hypoxylaceae</taxon>
        <taxon>Hypoxylon</taxon>
    </lineage>
</organism>
<gene>
    <name evidence="1" type="ORF">F4820DRAFT_16270</name>
</gene>
<accession>A0ACB9YUP4</accession>
<evidence type="ECO:0000313" key="1">
    <source>
        <dbReference type="EMBL" id="KAI4862663.1"/>
    </source>
</evidence>
<dbReference type="Proteomes" id="UP001497700">
    <property type="component" value="Unassembled WGS sequence"/>
</dbReference>
<keyword evidence="2" id="KW-1185">Reference proteome</keyword>
<name>A0ACB9YUP4_9PEZI</name>
<dbReference type="EMBL" id="MU393521">
    <property type="protein sequence ID" value="KAI4862663.1"/>
    <property type="molecule type" value="Genomic_DNA"/>
</dbReference>
<protein>
    <submittedName>
        <fullName evidence="1">Uncharacterized protein</fullName>
    </submittedName>
</protein>
<comment type="caution">
    <text evidence="1">The sequence shown here is derived from an EMBL/GenBank/DDBJ whole genome shotgun (WGS) entry which is preliminary data.</text>
</comment>